<evidence type="ECO:0000313" key="1">
    <source>
        <dbReference type="EMBL" id="CAJ2656616.1"/>
    </source>
</evidence>
<protein>
    <submittedName>
        <fullName evidence="1">Uncharacterized protein</fullName>
    </submittedName>
</protein>
<name>A0ACB0KJ85_TRIPR</name>
<proteinExistence type="predicted"/>
<sequence>MWWREIVKIRDDLGEIWGEWFGECVSKKVGDGSDNFFWTDPWLVRFFWYETETNCATLSSLSLSLSLNIVGFSHTL</sequence>
<evidence type="ECO:0000313" key="2">
    <source>
        <dbReference type="Proteomes" id="UP001177021"/>
    </source>
</evidence>
<gene>
    <name evidence="1" type="ORF">MILVUS5_LOCUS23317</name>
</gene>
<accession>A0ACB0KJ85</accession>
<comment type="caution">
    <text evidence="1">The sequence shown here is derived from an EMBL/GenBank/DDBJ whole genome shotgun (WGS) entry which is preliminary data.</text>
</comment>
<reference evidence="1" key="1">
    <citation type="submission" date="2023-10" db="EMBL/GenBank/DDBJ databases">
        <authorList>
            <person name="Rodriguez Cubillos JULIANA M."/>
            <person name="De Vega J."/>
        </authorList>
    </citation>
    <scope>NUCLEOTIDE SEQUENCE</scope>
</reference>
<keyword evidence="2" id="KW-1185">Reference proteome</keyword>
<organism evidence="1 2">
    <name type="scientific">Trifolium pratense</name>
    <name type="common">Red clover</name>
    <dbReference type="NCBI Taxonomy" id="57577"/>
    <lineage>
        <taxon>Eukaryota</taxon>
        <taxon>Viridiplantae</taxon>
        <taxon>Streptophyta</taxon>
        <taxon>Embryophyta</taxon>
        <taxon>Tracheophyta</taxon>
        <taxon>Spermatophyta</taxon>
        <taxon>Magnoliopsida</taxon>
        <taxon>eudicotyledons</taxon>
        <taxon>Gunneridae</taxon>
        <taxon>Pentapetalae</taxon>
        <taxon>rosids</taxon>
        <taxon>fabids</taxon>
        <taxon>Fabales</taxon>
        <taxon>Fabaceae</taxon>
        <taxon>Papilionoideae</taxon>
        <taxon>50 kb inversion clade</taxon>
        <taxon>NPAAA clade</taxon>
        <taxon>Hologalegina</taxon>
        <taxon>IRL clade</taxon>
        <taxon>Trifolieae</taxon>
        <taxon>Trifolium</taxon>
    </lineage>
</organism>
<dbReference type="Proteomes" id="UP001177021">
    <property type="component" value="Unassembled WGS sequence"/>
</dbReference>
<dbReference type="EMBL" id="CASHSV030000217">
    <property type="protein sequence ID" value="CAJ2656616.1"/>
    <property type="molecule type" value="Genomic_DNA"/>
</dbReference>